<feature type="region of interest" description="Disordered" evidence="1">
    <location>
        <begin position="45"/>
        <end position="74"/>
    </location>
</feature>
<sequence>MPVVTSDNQCKSNDETNPILSSLPLEAHKQIFSSNEKALKTTVKNKKSMPRKKNVCTRPGSRPNNKNITMSLPNKNKTILPDTILYPTHRRVGYKGRLDSNVSQHGHCSHYVSRPNIGQITVNQRAPWLPSNVLNNKPVRRNFSQHFPIGQDGLLGYSQSTQPKLAGACLDCPPSQVQQINPLHQNNGFFGLQKFLVPLAIQFVQAIAHMISQT</sequence>
<evidence type="ECO:0000313" key="4">
    <source>
        <dbReference type="WBParaSite" id="SCUD_0002184201-mRNA-1"/>
    </source>
</evidence>
<reference evidence="4" key="1">
    <citation type="submission" date="2016-06" db="UniProtKB">
        <authorList>
            <consortium name="WormBaseParasite"/>
        </authorList>
    </citation>
    <scope>IDENTIFICATION</scope>
</reference>
<dbReference type="Proteomes" id="UP000279833">
    <property type="component" value="Unassembled WGS sequence"/>
</dbReference>
<reference evidence="2 3" key="2">
    <citation type="submission" date="2018-11" db="EMBL/GenBank/DDBJ databases">
        <authorList>
            <consortium name="Pathogen Informatics"/>
        </authorList>
    </citation>
    <scope>NUCLEOTIDE SEQUENCE [LARGE SCALE GENOMIC DNA]</scope>
    <source>
        <strain evidence="2">Dakar</strain>
        <strain evidence="3">Dakar, Senegal</strain>
    </source>
</reference>
<dbReference type="EMBL" id="UZAK01047584">
    <property type="protein sequence ID" value="VDP76748.1"/>
    <property type="molecule type" value="Genomic_DNA"/>
</dbReference>
<feature type="compositionally biased region" description="Polar residues" evidence="1">
    <location>
        <begin position="62"/>
        <end position="74"/>
    </location>
</feature>
<evidence type="ECO:0000313" key="2">
    <source>
        <dbReference type="EMBL" id="VDP76748.1"/>
    </source>
</evidence>
<accession>A0A183L3D1</accession>
<evidence type="ECO:0000313" key="3">
    <source>
        <dbReference type="Proteomes" id="UP000279833"/>
    </source>
</evidence>
<gene>
    <name evidence="2" type="ORF">SCUD_LOCUS21839</name>
</gene>
<feature type="compositionally biased region" description="Basic residues" evidence="1">
    <location>
        <begin position="45"/>
        <end position="55"/>
    </location>
</feature>
<evidence type="ECO:0000256" key="1">
    <source>
        <dbReference type="SAM" id="MobiDB-lite"/>
    </source>
</evidence>
<keyword evidence="3" id="KW-1185">Reference proteome</keyword>
<dbReference type="AlphaFoldDB" id="A0A183L3D1"/>
<name>A0A183L3D1_9TREM</name>
<dbReference type="WBParaSite" id="SCUD_0002184201-mRNA-1">
    <property type="protein sequence ID" value="SCUD_0002184201-mRNA-1"/>
    <property type="gene ID" value="SCUD_0002184201"/>
</dbReference>
<protein>
    <submittedName>
        <fullName evidence="2 4">Uncharacterized protein</fullName>
    </submittedName>
</protein>
<organism evidence="4">
    <name type="scientific">Schistosoma curassoni</name>
    <dbReference type="NCBI Taxonomy" id="6186"/>
    <lineage>
        <taxon>Eukaryota</taxon>
        <taxon>Metazoa</taxon>
        <taxon>Spiralia</taxon>
        <taxon>Lophotrochozoa</taxon>
        <taxon>Platyhelminthes</taxon>
        <taxon>Trematoda</taxon>
        <taxon>Digenea</taxon>
        <taxon>Strigeidida</taxon>
        <taxon>Schistosomatoidea</taxon>
        <taxon>Schistosomatidae</taxon>
        <taxon>Schistosoma</taxon>
    </lineage>
</organism>
<feature type="region of interest" description="Disordered" evidence="1">
    <location>
        <begin position="1"/>
        <end position="20"/>
    </location>
</feature>
<proteinExistence type="predicted"/>